<accession>H6UP55</accession>
<dbReference type="InterPro" id="IPR036968">
    <property type="entry name" value="Enolpyruvate_Tfrase_sf"/>
</dbReference>
<evidence type="ECO:0000256" key="7">
    <source>
        <dbReference type="ARBA" id="ARBA00022984"/>
    </source>
</evidence>
<evidence type="ECO:0000313" key="19">
    <source>
        <dbReference type="EMBL" id="AEZ64583.1"/>
    </source>
</evidence>
<evidence type="ECO:0000256" key="16">
    <source>
        <dbReference type="ARBA" id="ARBA00047527"/>
    </source>
</evidence>
<organism evidence="19">
    <name type="scientific">Streptomyces chromofuscus</name>
    <dbReference type="NCBI Taxonomy" id="42881"/>
    <lineage>
        <taxon>Bacteria</taxon>
        <taxon>Bacillati</taxon>
        <taxon>Actinomycetota</taxon>
        <taxon>Actinomycetes</taxon>
        <taxon>Kitasatosporales</taxon>
        <taxon>Streptomycetaceae</taxon>
        <taxon>Streptomyces</taxon>
    </lineage>
</organism>
<dbReference type="InterPro" id="IPR050068">
    <property type="entry name" value="MurA_subfamily"/>
</dbReference>
<protein>
    <recommendedName>
        <fullName evidence="13">UDP-N-acetylglucosamine 1-carboxyvinyltransferase</fullName>
        <ecNumber evidence="12">2.5.1.7</ecNumber>
    </recommendedName>
    <alternativeName>
        <fullName evidence="14">Enoylpyruvate transferase</fullName>
    </alternativeName>
    <alternativeName>
        <fullName evidence="15">UDP-N-acetylglucosamine enolpyruvyl transferase</fullName>
    </alternativeName>
</protein>
<reference evidence="19" key="1">
    <citation type="journal article" date="2012" name="Appl. Environ. Microbiol.">
        <title>Identification of the Herboxidiene Biosynthetic Gene Cluster in Streptomyces chromofuscus ATCC 49982.</title>
        <authorList>
            <person name="Shao L."/>
            <person name="Zi J."/>
            <person name="Zeng J."/>
            <person name="Zhan J."/>
        </authorList>
    </citation>
    <scope>NUCLEOTIDE SEQUENCE</scope>
    <source>
        <strain evidence="19">A7847</strain>
    </source>
</reference>
<evidence type="ECO:0000256" key="5">
    <source>
        <dbReference type="ARBA" id="ARBA00022679"/>
    </source>
</evidence>
<evidence type="ECO:0000256" key="14">
    <source>
        <dbReference type="ARBA" id="ARBA00042443"/>
    </source>
</evidence>
<dbReference type="GO" id="GO:0051301">
    <property type="term" value="P:cell division"/>
    <property type="evidence" value="ECO:0007669"/>
    <property type="project" value="UniProtKB-KW"/>
</dbReference>
<evidence type="ECO:0000256" key="12">
    <source>
        <dbReference type="ARBA" id="ARBA00039108"/>
    </source>
</evidence>
<comment type="subcellular location">
    <subcellularLocation>
        <location evidence="1">Cytoplasm</location>
    </subcellularLocation>
</comment>
<gene>
    <name evidence="19" type="ORF">sccontig008-75</name>
</gene>
<evidence type="ECO:0000256" key="10">
    <source>
        <dbReference type="ARBA" id="ARBA00037534"/>
    </source>
</evidence>
<keyword evidence="3" id="KW-0963">Cytoplasm</keyword>
<comment type="pathway">
    <text evidence="2">Cell wall biogenesis; peptidoglycan biosynthesis.</text>
</comment>
<evidence type="ECO:0000256" key="2">
    <source>
        <dbReference type="ARBA" id="ARBA00004752"/>
    </source>
</evidence>
<dbReference type="GO" id="GO:0008360">
    <property type="term" value="P:regulation of cell shape"/>
    <property type="evidence" value="ECO:0007669"/>
    <property type="project" value="UniProtKB-KW"/>
</dbReference>
<dbReference type="Pfam" id="PF00275">
    <property type="entry name" value="EPSP_synthase"/>
    <property type="match status" value="1"/>
</dbReference>
<name>H6UP55_STRCW</name>
<evidence type="ECO:0000256" key="3">
    <source>
        <dbReference type="ARBA" id="ARBA00022490"/>
    </source>
</evidence>
<evidence type="ECO:0000256" key="9">
    <source>
        <dbReference type="ARBA" id="ARBA00023316"/>
    </source>
</evidence>
<dbReference type="InterPro" id="IPR013792">
    <property type="entry name" value="RNA3'P_cycl/enolpyr_Trfase_a/b"/>
</dbReference>
<dbReference type="PANTHER" id="PTHR43783">
    <property type="entry name" value="UDP-N-ACETYLGLUCOSAMINE 1-CARBOXYVINYLTRANSFERASE"/>
    <property type="match status" value="1"/>
</dbReference>
<keyword evidence="4" id="KW-0132">Cell division</keyword>
<dbReference type="SUPFAM" id="SSF55205">
    <property type="entry name" value="EPT/RTPC-like"/>
    <property type="match status" value="1"/>
</dbReference>
<comment type="similarity">
    <text evidence="11">Belongs to the EPSP synthase family. MurA subfamily.</text>
</comment>
<evidence type="ECO:0000256" key="17">
    <source>
        <dbReference type="SAM" id="MobiDB-lite"/>
    </source>
</evidence>
<keyword evidence="8" id="KW-0131">Cell cycle</keyword>
<dbReference type="EC" id="2.5.1.7" evidence="12"/>
<dbReference type="AlphaFoldDB" id="H6UP55"/>
<evidence type="ECO:0000256" key="4">
    <source>
        <dbReference type="ARBA" id="ARBA00022618"/>
    </source>
</evidence>
<keyword evidence="6" id="KW-0133">Cell shape</keyword>
<feature type="region of interest" description="Disordered" evidence="17">
    <location>
        <begin position="1"/>
        <end position="27"/>
    </location>
</feature>
<dbReference type="GO" id="GO:0005737">
    <property type="term" value="C:cytoplasm"/>
    <property type="evidence" value="ECO:0007669"/>
    <property type="project" value="UniProtKB-SubCell"/>
</dbReference>
<comment type="function">
    <text evidence="10">Cell wall formation. Adds enolpyruvyl to UDP-N-acetylglucosamine.</text>
</comment>
<comment type="catalytic activity">
    <reaction evidence="16">
        <text>phosphoenolpyruvate + UDP-N-acetyl-alpha-D-glucosamine = UDP-N-acetyl-3-O-(1-carboxyvinyl)-alpha-D-glucosamine + phosphate</text>
        <dbReference type="Rhea" id="RHEA:18681"/>
        <dbReference type="ChEBI" id="CHEBI:43474"/>
        <dbReference type="ChEBI" id="CHEBI:57705"/>
        <dbReference type="ChEBI" id="CHEBI:58702"/>
        <dbReference type="ChEBI" id="CHEBI:68483"/>
        <dbReference type="EC" id="2.5.1.7"/>
    </reaction>
</comment>
<keyword evidence="7" id="KW-0573">Peptidoglycan synthesis</keyword>
<evidence type="ECO:0000256" key="13">
    <source>
        <dbReference type="ARBA" id="ARBA00039754"/>
    </source>
</evidence>
<proteinExistence type="inferred from homology"/>
<keyword evidence="5 19" id="KW-0808">Transferase</keyword>
<dbReference type="PANTHER" id="PTHR43783:SF1">
    <property type="entry name" value="UDP-N-ACETYLGLUCOSAMINE 1-CARBOXYVINYLTRANSFERASE"/>
    <property type="match status" value="1"/>
</dbReference>
<dbReference type="InterPro" id="IPR001986">
    <property type="entry name" value="Enolpyruvate_Tfrase_dom"/>
</dbReference>
<evidence type="ECO:0000256" key="1">
    <source>
        <dbReference type="ARBA" id="ARBA00004496"/>
    </source>
</evidence>
<evidence type="ECO:0000256" key="6">
    <source>
        <dbReference type="ARBA" id="ARBA00022960"/>
    </source>
</evidence>
<dbReference type="GO" id="GO:0009252">
    <property type="term" value="P:peptidoglycan biosynthetic process"/>
    <property type="evidence" value="ECO:0007669"/>
    <property type="project" value="UniProtKB-KW"/>
</dbReference>
<evidence type="ECO:0000256" key="11">
    <source>
        <dbReference type="ARBA" id="ARBA00038367"/>
    </source>
</evidence>
<dbReference type="GO" id="GO:0008760">
    <property type="term" value="F:UDP-N-acetylglucosamine 1-carboxyvinyltransferase activity"/>
    <property type="evidence" value="ECO:0007669"/>
    <property type="project" value="UniProtKB-EC"/>
</dbReference>
<dbReference type="EMBL" id="JN671974">
    <property type="protein sequence ID" value="AEZ64583.1"/>
    <property type="molecule type" value="Genomic_DNA"/>
</dbReference>
<feature type="domain" description="Enolpyruvate transferase" evidence="18">
    <location>
        <begin position="35"/>
        <end position="460"/>
    </location>
</feature>
<keyword evidence="9" id="KW-0961">Cell wall biogenesis/degradation</keyword>
<dbReference type="GO" id="GO:0071555">
    <property type="term" value="P:cell wall organization"/>
    <property type="evidence" value="ECO:0007669"/>
    <property type="project" value="UniProtKB-KW"/>
</dbReference>
<sequence length="495" mass="51601">MEPRLTPALLTGDPTPGAAPPPSYPAGHEPYWDIESGSPLTDEVRMSGFKHLMVGCMAAACLSEEPWDLHNAPELTDRQALAGMLGALGAHVGVDAAAERVLIDAAPLTGHRVPADWSAQVHGGAYLLPVLLARHGQVESGAHGGCRIGGGHRGGRPVQHIARVLERFGATCATDDGGLTATAPRGLRGAVIDLAEFSTPDPHSGLPTGPHYSGATKTALLAAASARGTTVLRHPYPKPDAQELARVLALAGVAVDVTPDAIEIQGADGPIGAASVTLPSDLLEVVTFVTASVLLDQELTLRLTRPDVVREGLAPELRHLRRIGVPLRWDGDMLHIRPAVGPLTADRVVAASHLVYSDAQPLFALLLLAASAPSTLVETVWSGRFGYVDGLRSMGARLAVDGQELRIHPGPLRPAPGPLRGTDLRAAAALLLAALAVGTPHRLYGVEHLARGYARLPAKLRALGGRITPGTTRAPDVPGATDVAGTQDKEAFHDV</sequence>
<evidence type="ECO:0000259" key="18">
    <source>
        <dbReference type="Pfam" id="PF00275"/>
    </source>
</evidence>
<evidence type="ECO:0000256" key="15">
    <source>
        <dbReference type="ARBA" id="ARBA00042842"/>
    </source>
</evidence>
<dbReference type="Gene3D" id="3.65.10.10">
    <property type="entry name" value="Enolpyruvate transferase domain"/>
    <property type="match status" value="2"/>
</dbReference>
<evidence type="ECO:0000256" key="8">
    <source>
        <dbReference type="ARBA" id="ARBA00023306"/>
    </source>
</evidence>